<dbReference type="EMBL" id="MT732451">
    <property type="protein sequence ID" value="QQO97560.1"/>
    <property type="molecule type" value="Genomic_DNA"/>
</dbReference>
<feature type="region of interest" description="Disordered" evidence="1">
    <location>
        <begin position="80"/>
        <end position="139"/>
    </location>
</feature>
<organism evidence="2 3">
    <name type="scientific">Maribacter phage Molly_1</name>
    <dbReference type="NCBI Taxonomy" id="2745685"/>
    <lineage>
        <taxon>Viruses</taxon>
        <taxon>Duplodnaviria</taxon>
        <taxon>Heunggongvirae</taxon>
        <taxon>Uroviricota</taxon>
        <taxon>Caudoviricetes</taxon>
        <taxon>Molycolviridae</taxon>
        <taxon>Mollyvirus</taxon>
        <taxon>Mollyvirus molly</taxon>
    </lineage>
</organism>
<reference evidence="2" key="1">
    <citation type="submission" date="2020-07" db="EMBL/GenBank/DDBJ databases">
        <title>Highly diverse flavobacterial phages as mortality factor during North Sea spring blooms.</title>
        <authorList>
            <person name="Bartlau N."/>
            <person name="Wichels A."/>
            <person name="Krohne G."/>
            <person name="Adriaenssens E.M."/>
            <person name="Heins A."/>
            <person name="Fuchs B.M."/>
            <person name="Amann R."/>
            <person name="Moraru C."/>
        </authorList>
    </citation>
    <scope>NUCLEOTIDE SEQUENCE</scope>
</reference>
<evidence type="ECO:0000313" key="2">
    <source>
        <dbReference type="EMBL" id="QQO97560.1"/>
    </source>
</evidence>
<dbReference type="Proteomes" id="UP000693768">
    <property type="component" value="Segment"/>
</dbReference>
<gene>
    <name evidence="2" type="ORF">Molly1_74</name>
</gene>
<sequence>MANYKLTSKVNHPLSISAAHASLRLSLDPLGTKTKELTSEAVSYLKKYFPGIEVTKVADTPVKTKTPAKVVPISNTVKVTKEGGDVDPNAGDVDPNAGDVDPNAGDVDPNAGDVDPNAGDVDPNAGDVDPNAGDVDPNAEEEEAPIEFSLEQVGGKSTELLAPDAIKALDTIAENDITLIDVFVEGDKRVTITEKVQSLKATE</sequence>
<keyword evidence="3" id="KW-1185">Reference proteome</keyword>
<evidence type="ECO:0000313" key="3">
    <source>
        <dbReference type="Proteomes" id="UP000693768"/>
    </source>
</evidence>
<name>A0A8E4XZU8_9CAUD</name>
<protein>
    <submittedName>
        <fullName evidence="2">Uncharacterized protein</fullName>
    </submittedName>
</protein>
<proteinExistence type="predicted"/>
<accession>A0A8E4XZU8</accession>
<evidence type="ECO:0000256" key="1">
    <source>
        <dbReference type="SAM" id="MobiDB-lite"/>
    </source>
</evidence>